<sequence length="109" mass="13055">MKTELFGEKYDRVKEFFEGDCCALAYNSDQDWFDDEDEEFAFDPNGSNKWFDDAYREVKEEQNEMKNGYRETARRQLMVAEQRVEDAREQLKLAWDACEISILLETKEL</sequence>
<dbReference type="AlphaFoldDB" id="A0A6S7KXZ4"/>
<keyword evidence="2" id="KW-1185">Reference proteome</keyword>
<evidence type="ECO:0000313" key="1">
    <source>
        <dbReference type="EMBL" id="CAB4025109.1"/>
    </source>
</evidence>
<reference evidence="1" key="1">
    <citation type="submission" date="2020-04" db="EMBL/GenBank/DDBJ databases">
        <authorList>
            <person name="Alioto T."/>
            <person name="Alioto T."/>
            <person name="Gomez Garrido J."/>
        </authorList>
    </citation>
    <scope>NUCLEOTIDE SEQUENCE</scope>
    <source>
        <strain evidence="1">A484AB</strain>
    </source>
</reference>
<evidence type="ECO:0000313" key="2">
    <source>
        <dbReference type="Proteomes" id="UP001152795"/>
    </source>
</evidence>
<proteinExistence type="predicted"/>
<organism evidence="1 2">
    <name type="scientific">Paramuricea clavata</name>
    <name type="common">Red gorgonian</name>
    <name type="synonym">Violescent sea-whip</name>
    <dbReference type="NCBI Taxonomy" id="317549"/>
    <lineage>
        <taxon>Eukaryota</taxon>
        <taxon>Metazoa</taxon>
        <taxon>Cnidaria</taxon>
        <taxon>Anthozoa</taxon>
        <taxon>Octocorallia</taxon>
        <taxon>Malacalcyonacea</taxon>
        <taxon>Plexauridae</taxon>
        <taxon>Paramuricea</taxon>
    </lineage>
</organism>
<name>A0A6S7KXZ4_PARCT</name>
<dbReference type="Proteomes" id="UP001152795">
    <property type="component" value="Unassembled WGS sequence"/>
</dbReference>
<dbReference type="EMBL" id="CACRXK020013419">
    <property type="protein sequence ID" value="CAB4025109.1"/>
    <property type="molecule type" value="Genomic_DNA"/>
</dbReference>
<accession>A0A6S7KXZ4</accession>
<comment type="caution">
    <text evidence="1">The sequence shown here is derived from an EMBL/GenBank/DDBJ whole genome shotgun (WGS) entry which is preliminary data.</text>
</comment>
<protein>
    <submittedName>
        <fullName evidence="1">Uncharacterized protein</fullName>
    </submittedName>
</protein>
<gene>
    <name evidence="1" type="ORF">PACLA_8A072008</name>
</gene>